<accession>A0A7S4C752</accession>
<dbReference type="AlphaFoldDB" id="A0A7S4C752"/>
<reference evidence="1" key="1">
    <citation type="submission" date="2021-01" db="EMBL/GenBank/DDBJ databases">
        <authorList>
            <person name="Corre E."/>
            <person name="Pelletier E."/>
            <person name="Niang G."/>
            <person name="Scheremetjew M."/>
            <person name="Finn R."/>
            <person name="Kale V."/>
            <person name="Holt S."/>
            <person name="Cochrane G."/>
            <person name="Meng A."/>
            <person name="Brown T."/>
            <person name="Cohen L."/>
        </authorList>
    </citation>
    <scope>NUCLEOTIDE SEQUENCE</scope>
    <source>
        <strain evidence="1">CCMP1594</strain>
    </source>
</reference>
<name>A0A7S4C752_9EUGL</name>
<evidence type="ECO:0000313" key="1">
    <source>
        <dbReference type="EMBL" id="CAE0789041.1"/>
    </source>
</evidence>
<gene>
    <name evidence="1" type="ORF">EGYM00163_LOCUS154</name>
</gene>
<sequence>MNFAAHHRCVALKEPPPPVPTSNAVECNCLSTDGREMYFFGCWVLVRAEQLPLCSRVMLLPLCNAQAKKFYKNQRYTILMCGSAFVHSTDESMQKDWYSSIYINKHDDLKEILCIGQSQCSWGSMHLRQCNVPQPLTQ</sequence>
<protein>
    <submittedName>
        <fullName evidence="1">Uncharacterized protein</fullName>
    </submittedName>
</protein>
<proteinExistence type="predicted"/>
<dbReference type="EMBL" id="HBJA01000648">
    <property type="protein sequence ID" value="CAE0789041.1"/>
    <property type="molecule type" value="Transcribed_RNA"/>
</dbReference>
<organism evidence="1">
    <name type="scientific">Eutreptiella gymnastica</name>
    <dbReference type="NCBI Taxonomy" id="73025"/>
    <lineage>
        <taxon>Eukaryota</taxon>
        <taxon>Discoba</taxon>
        <taxon>Euglenozoa</taxon>
        <taxon>Euglenida</taxon>
        <taxon>Spirocuta</taxon>
        <taxon>Euglenophyceae</taxon>
        <taxon>Eutreptiales</taxon>
        <taxon>Eutreptiaceae</taxon>
        <taxon>Eutreptiella</taxon>
    </lineage>
</organism>